<organism evidence="7 8">
    <name type="scientific">Sporormia fimetaria CBS 119925</name>
    <dbReference type="NCBI Taxonomy" id="1340428"/>
    <lineage>
        <taxon>Eukaryota</taxon>
        <taxon>Fungi</taxon>
        <taxon>Dikarya</taxon>
        <taxon>Ascomycota</taxon>
        <taxon>Pezizomycotina</taxon>
        <taxon>Dothideomycetes</taxon>
        <taxon>Pleosporomycetidae</taxon>
        <taxon>Pleosporales</taxon>
        <taxon>Sporormiaceae</taxon>
        <taxon>Sporormia</taxon>
    </lineage>
</organism>
<accession>A0A6A6VA35</accession>
<dbReference type="InterPro" id="IPR008253">
    <property type="entry name" value="Marvel"/>
</dbReference>
<feature type="transmembrane region" description="Helical" evidence="5">
    <location>
        <begin position="76"/>
        <end position="95"/>
    </location>
</feature>
<evidence type="ECO:0000256" key="4">
    <source>
        <dbReference type="ARBA" id="ARBA00023136"/>
    </source>
</evidence>
<reference evidence="7" key="1">
    <citation type="journal article" date="2020" name="Stud. Mycol.">
        <title>101 Dothideomycetes genomes: a test case for predicting lifestyles and emergence of pathogens.</title>
        <authorList>
            <person name="Haridas S."/>
            <person name="Albert R."/>
            <person name="Binder M."/>
            <person name="Bloem J."/>
            <person name="Labutti K."/>
            <person name="Salamov A."/>
            <person name="Andreopoulos B."/>
            <person name="Baker S."/>
            <person name="Barry K."/>
            <person name="Bills G."/>
            <person name="Bluhm B."/>
            <person name="Cannon C."/>
            <person name="Castanera R."/>
            <person name="Culley D."/>
            <person name="Daum C."/>
            <person name="Ezra D."/>
            <person name="Gonzalez J."/>
            <person name="Henrissat B."/>
            <person name="Kuo A."/>
            <person name="Liang C."/>
            <person name="Lipzen A."/>
            <person name="Lutzoni F."/>
            <person name="Magnuson J."/>
            <person name="Mondo S."/>
            <person name="Nolan M."/>
            <person name="Ohm R."/>
            <person name="Pangilinan J."/>
            <person name="Park H.-J."/>
            <person name="Ramirez L."/>
            <person name="Alfaro M."/>
            <person name="Sun H."/>
            <person name="Tritt A."/>
            <person name="Yoshinaga Y."/>
            <person name="Zwiers L.-H."/>
            <person name="Turgeon B."/>
            <person name="Goodwin S."/>
            <person name="Spatafora J."/>
            <person name="Crous P."/>
            <person name="Grigoriev I."/>
        </authorList>
    </citation>
    <scope>NUCLEOTIDE SEQUENCE</scope>
    <source>
        <strain evidence="7">CBS 119925</strain>
    </source>
</reference>
<sequence length="165" mass="18547">MGLGDLSNKVVRFLVSASNFVVFASAAIVVGITGYFLKNFTHDHHLIYEIIIGALTLFFWLPSFIVPFIGRIYRQYYLPMNLIFSYLWLTAFIFASQDYSRGRCLLNAPPFGRCSLKRANQAFIFLAFIFSVISTVADLFSLRGPATATTHVEKDVRPSVDTATV</sequence>
<evidence type="ECO:0000256" key="3">
    <source>
        <dbReference type="ARBA" id="ARBA00022989"/>
    </source>
</evidence>
<dbReference type="PANTHER" id="PTHR39608">
    <property type="entry name" value="INTEGRAL MEMBRANE PROTEIN (AFU_ORTHOLOGUE AFUA_5G08640)"/>
    <property type="match status" value="1"/>
</dbReference>
<dbReference type="OrthoDB" id="20872at2759"/>
<evidence type="ECO:0000256" key="1">
    <source>
        <dbReference type="ARBA" id="ARBA00004141"/>
    </source>
</evidence>
<evidence type="ECO:0000256" key="2">
    <source>
        <dbReference type="ARBA" id="ARBA00022692"/>
    </source>
</evidence>
<dbReference type="Proteomes" id="UP000799440">
    <property type="component" value="Unassembled WGS sequence"/>
</dbReference>
<dbReference type="EMBL" id="MU006575">
    <property type="protein sequence ID" value="KAF2746963.1"/>
    <property type="molecule type" value="Genomic_DNA"/>
</dbReference>
<evidence type="ECO:0000256" key="5">
    <source>
        <dbReference type="SAM" id="Phobius"/>
    </source>
</evidence>
<dbReference type="PANTHER" id="PTHR39608:SF2">
    <property type="entry name" value="MARVEL DOMAIN-CONTAINING PROTEIN"/>
    <property type="match status" value="1"/>
</dbReference>
<comment type="subcellular location">
    <subcellularLocation>
        <location evidence="1">Membrane</location>
        <topology evidence="1">Multi-pass membrane protein</topology>
    </subcellularLocation>
</comment>
<dbReference type="AlphaFoldDB" id="A0A6A6VA35"/>
<proteinExistence type="predicted"/>
<feature type="transmembrane region" description="Helical" evidence="5">
    <location>
        <begin position="20"/>
        <end position="37"/>
    </location>
</feature>
<keyword evidence="2 5" id="KW-0812">Transmembrane</keyword>
<evidence type="ECO:0000313" key="7">
    <source>
        <dbReference type="EMBL" id="KAF2746963.1"/>
    </source>
</evidence>
<evidence type="ECO:0000259" key="6">
    <source>
        <dbReference type="Pfam" id="PF01284"/>
    </source>
</evidence>
<feature type="transmembrane region" description="Helical" evidence="5">
    <location>
        <begin position="46"/>
        <end position="70"/>
    </location>
</feature>
<keyword evidence="4 5" id="KW-0472">Membrane</keyword>
<gene>
    <name evidence="7" type="ORF">M011DRAFT_72408</name>
</gene>
<evidence type="ECO:0000313" key="8">
    <source>
        <dbReference type="Proteomes" id="UP000799440"/>
    </source>
</evidence>
<feature type="transmembrane region" description="Helical" evidence="5">
    <location>
        <begin position="122"/>
        <end position="142"/>
    </location>
</feature>
<keyword evidence="3 5" id="KW-1133">Transmembrane helix</keyword>
<keyword evidence="8" id="KW-1185">Reference proteome</keyword>
<dbReference type="GO" id="GO:0016020">
    <property type="term" value="C:membrane"/>
    <property type="evidence" value="ECO:0007669"/>
    <property type="project" value="UniProtKB-SubCell"/>
</dbReference>
<protein>
    <recommendedName>
        <fullName evidence="6">MARVEL domain-containing protein</fullName>
    </recommendedName>
</protein>
<dbReference type="Pfam" id="PF01284">
    <property type="entry name" value="MARVEL"/>
    <property type="match status" value="1"/>
</dbReference>
<name>A0A6A6VA35_9PLEO</name>
<feature type="domain" description="MARVEL" evidence="6">
    <location>
        <begin position="21"/>
        <end position="136"/>
    </location>
</feature>